<reference key="2">
    <citation type="submission" date="2011-10" db="EMBL/GenBank/DDBJ databases">
        <title>The genome and transcriptome sequence of Clonorchis sinensis provide insights into the carcinogenic liver fluke.</title>
        <authorList>
            <person name="Wang X."/>
            <person name="Huang Y."/>
            <person name="Chen W."/>
            <person name="Liu H."/>
            <person name="Guo L."/>
            <person name="Chen Y."/>
            <person name="Luo F."/>
            <person name="Zhou W."/>
            <person name="Sun J."/>
            <person name="Mao Q."/>
            <person name="Liang P."/>
            <person name="Zhou C."/>
            <person name="Tian Y."/>
            <person name="Men J."/>
            <person name="Lv X."/>
            <person name="Huang L."/>
            <person name="Zhou J."/>
            <person name="Hu Y."/>
            <person name="Li R."/>
            <person name="Zhang F."/>
            <person name="Lei H."/>
            <person name="Li X."/>
            <person name="Hu X."/>
            <person name="Liang C."/>
            <person name="Xu J."/>
            <person name="Wu Z."/>
            <person name="Yu X."/>
        </authorList>
    </citation>
    <scope>NUCLEOTIDE SEQUENCE</scope>
    <source>
        <strain>Henan</strain>
    </source>
</reference>
<gene>
    <name evidence="1" type="ORF">CLF_112759</name>
</gene>
<dbReference type="AlphaFoldDB" id="G7YWY2"/>
<dbReference type="EMBL" id="DF144764">
    <property type="protein sequence ID" value="GAA57462.1"/>
    <property type="molecule type" value="Genomic_DNA"/>
</dbReference>
<dbReference type="Proteomes" id="UP000008909">
    <property type="component" value="Unassembled WGS sequence"/>
</dbReference>
<name>G7YWY2_CLOSI</name>
<reference evidence="1" key="1">
    <citation type="journal article" date="2011" name="Genome Biol.">
        <title>The draft genome of the carcinogenic human liver fluke Clonorchis sinensis.</title>
        <authorList>
            <person name="Wang X."/>
            <person name="Chen W."/>
            <person name="Huang Y."/>
            <person name="Sun J."/>
            <person name="Men J."/>
            <person name="Liu H."/>
            <person name="Luo F."/>
            <person name="Guo L."/>
            <person name="Lv X."/>
            <person name="Deng C."/>
            <person name="Zhou C."/>
            <person name="Fan Y."/>
            <person name="Li X."/>
            <person name="Huang L."/>
            <person name="Hu Y."/>
            <person name="Liang C."/>
            <person name="Hu X."/>
            <person name="Xu J."/>
            <person name="Yu X."/>
        </authorList>
    </citation>
    <scope>NUCLEOTIDE SEQUENCE [LARGE SCALE GENOMIC DNA]</scope>
    <source>
        <strain evidence="1">Henan</strain>
    </source>
</reference>
<evidence type="ECO:0000313" key="2">
    <source>
        <dbReference type="Proteomes" id="UP000008909"/>
    </source>
</evidence>
<keyword evidence="2" id="KW-1185">Reference proteome</keyword>
<accession>G7YWY2</accession>
<evidence type="ECO:0000313" key="1">
    <source>
        <dbReference type="EMBL" id="GAA57462.1"/>
    </source>
</evidence>
<protein>
    <submittedName>
        <fullName evidence="1">Protein-tyrosine phosphatase</fullName>
    </submittedName>
</protein>
<proteinExistence type="predicted"/>
<sequence length="284" mass="31978">MKPGTGTDDLSATIAIFTAHRHWPPLTTHRDTLKGVLYQLDVAMMELGQPDNISSLRLPSGGMTVRHRKDATAEPVSWIKTNSTNASEADSQPYLPTVSNGFEGLRVFPSKRGLRSKFGKMPSKICEQLKNETLIVMRGKRFDVRRIRNCQPEETQLDISNVIHVFLQLNSFTEKNRNPGFIVTSRPFPICARKTWSPQTGYPKARGFDQQVIRHVVRVCSGDIRKRGHGLSRSLNNDVHNSLGTCCAETMFKSPKKPLSIQHVNDGLCCLDQHLKRTWNNIST</sequence>
<organism evidence="1 2">
    <name type="scientific">Clonorchis sinensis</name>
    <name type="common">Chinese liver fluke</name>
    <dbReference type="NCBI Taxonomy" id="79923"/>
    <lineage>
        <taxon>Eukaryota</taxon>
        <taxon>Metazoa</taxon>
        <taxon>Spiralia</taxon>
        <taxon>Lophotrochozoa</taxon>
        <taxon>Platyhelminthes</taxon>
        <taxon>Trematoda</taxon>
        <taxon>Digenea</taxon>
        <taxon>Opisthorchiida</taxon>
        <taxon>Opisthorchiata</taxon>
        <taxon>Opisthorchiidae</taxon>
        <taxon>Clonorchis</taxon>
    </lineage>
</organism>